<protein>
    <submittedName>
        <fullName evidence="3">Ankyrin repeat-containing protein</fullName>
    </submittedName>
</protein>
<dbReference type="PANTHER" id="PTHR10039">
    <property type="entry name" value="AMELOGENIN"/>
    <property type="match status" value="1"/>
</dbReference>
<accession>A0AA38R5N2</accession>
<dbReference type="Pfam" id="PF24883">
    <property type="entry name" value="NPHP3_N"/>
    <property type="match status" value="1"/>
</dbReference>
<dbReference type="PANTHER" id="PTHR10039:SF10">
    <property type="entry name" value="NACHT DOMAIN-CONTAINING PROTEIN"/>
    <property type="match status" value="1"/>
</dbReference>
<dbReference type="Proteomes" id="UP001174694">
    <property type="component" value="Unassembled WGS sequence"/>
</dbReference>
<keyword evidence="4" id="KW-1185">Reference proteome</keyword>
<feature type="domain" description="Nephrocystin 3-like N-terminal" evidence="2">
    <location>
        <begin position="276"/>
        <end position="416"/>
    </location>
</feature>
<dbReference type="Gene3D" id="3.40.50.300">
    <property type="entry name" value="P-loop containing nucleotide triphosphate hydrolases"/>
    <property type="match status" value="1"/>
</dbReference>
<organism evidence="3 4">
    <name type="scientific">Pleurostoma richardsiae</name>
    <dbReference type="NCBI Taxonomy" id="41990"/>
    <lineage>
        <taxon>Eukaryota</taxon>
        <taxon>Fungi</taxon>
        <taxon>Dikarya</taxon>
        <taxon>Ascomycota</taxon>
        <taxon>Pezizomycotina</taxon>
        <taxon>Sordariomycetes</taxon>
        <taxon>Sordariomycetidae</taxon>
        <taxon>Calosphaeriales</taxon>
        <taxon>Pleurostomataceae</taxon>
        <taxon>Pleurostoma</taxon>
    </lineage>
</organism>
<dbReference type="SUPFAM" id="SSF52540">
    <property type="entry name" value="P-loop containing nucleoside triphosphate hydrolases"/>
    <property type="match status" value="1"/>
</dbReference>
<evidence type="ECO:0000313" key="4">
    <source>
        <dbReference type="Proteomes" id="UP001174694"/>
    </source>
</evidence>
<dbReference type="InterPro" id="IPR027417">
    <property type="entry name" value="P-loop_NTPase"/>
</dbReference>
<dbReference type="AlphaFoldDB" id="A0AA38R5N2"/>
<gene>
    <name evidence="3" type="ORF">NKR23_g9602</name>
</gene>
<sequence length="554" mass="62124">MSFAVANASRLKPEIRLAQAVSEFEASLSGEQKATFRAQRSKASLSPPQIGDVRAVVAEIDRTSGGKVGARCFGPRLISLLQAVQQFAGLGDILVGGSQNLIACGVWSVVRLTLLLLSGGASSLEKLSLLFMRVGRSAPRYELLAILYPRSKALRSDLSEYFIVVVKLCQHVMRLANKSVLATLIGSVDESSLKSLEADLELWSSSIREQVGILTSQRVEEEAKENSRFRSVVARMAVPLSQSKVFEMQLRWLKACSSYRHEKTWKFLRKRGNATAFKNDKEYRTWRTESRSSTFIVSGKLGSGKSILLANIVDDLSIGNKKANIMYFFCRHDDPESLTTRSVTGSFARQVLQFLFDNNDEIVKSLRSLRPPLDEDGILASLEYVIPREHCAYFILDGLDECDENARITILDTMRRFQDIFNLHLWELGTRDPGLLREIENALLEGAQGMFLWVVLQIDCICMEKTDGGIRESIGNLPSDLYSLFCRVLDKSKRLAPLFQPKILKCLLAAYRPLTAEELREALAVKAGITIRHRDWEVNDILSKFSSQQQESVL</sequence>
<evidence type="ECO:0000256" key="1">
    <source>
        <dbReference type="ARBA" id="ARBA00022737"/>
    </source>
</evidence>
<keyword evidence="1" id="KW-0677">Repeat</keyword>
<reference evidence="3" key="1">
    <citation type="submission" date="2022-07" db="EMBL/GenBank/DDBJ databases">
        <title>Fungi with potential for degradation of polypropylene.</title>
        <authorList>
            <person name="Gostincar C."/>
        </authorList>
    </citation>
    <scope>NUCLEOTIDE SEQUENCE</scope>
    <source>
        <strain evidence="3">EXF-13308</strain>
    </source>
</reference>
<proteinExistence type="predicted"/>
<dbReference type="InterPro" id="IPR056884">
    <property type="entry name" value="NPHP3-like_N"/>
</dbReference>
<comment type="caution">
    <text evidence="3">The sequence shown here is derived from an EMBL/GenBank/DDBJ whole genome shotgun (WGS) entry which is preliminary data.</text>
</comment>
<name>A0AA38R5N2_9PEZI</name>
<evidence type="ECO:0000313" key="3">
    <source>
        <dbReference type="EMBL" id="KAJ9136739.1"/>
    </source>
</evidence>
<evidence type="ECO:0000259" key="2">
    <source>
        <dbReference type="Pfam" id="PF24883"/>
    </source>
</evidence>
<dbReference type="EMBL" id="JANBVO010000038">
    <property type="protein sequence ID" value="KAJ9136739.1"/>
    <property type="molecule type" value="Genomic_DNA"/>
</dbReference>